<dbReference type="RefSeq" id="XP_014672910.1">
    <property type="nucleotide sequence ID" value="XM_014817424.1"/>
</dbReference>
<evidence type="ECO:0000256" key="1">
    <source>
        <dbReference type="ARBA" id="ARBA00005205"/>
    </source>
</evidence>
<evidence type="ECO:0000256" key="8">
    <source>
        <dbReference type="RuleBase" id="RU003903"/>
    </source>
</evidence>
<dbReference type="Proteomes" id="UP000695022">
    <property type="component" value="Unplaced"/>
</dbReference>
<evidence type="ECO:0000256" key="7">
    <source>
        <dbReference type="ARBA" id="ARBA00049975"/>
    </source>
</evidence>
<keyword evidence="4 8" id="KW-0521">NADP</keyword>
<comment type="similarity">
    <text evidence="2 8">Belongs to the pyrroline-5-carboxylate reductase family.</text>
</comment>
<comment type="subunit">
    <text evidence="6">Homodecamer; composed of 5 homodimers.</text>
</comment>
<feature type="domain" description="Pyrroline-5-carboxylate reductase catalytic N-terminal" evidence="10">
    <location>
        <begin position="22"/>
        <end position="115"/>
    </location>
</feature>
<organism evidence="12 13">
    <name type="scientific">Priapulus caudatus</name>
    <name type="common">Priapulid worm</name>
    <dbReference type="NCBI Taxonomy" id="37621"/>
    <lineage>
        <taxon>Eukaryota</taxon>
        <taxon>Metazoa</taxon>
        <taxon>Ecdysozoa</taxon>
        <taxon>Scalidophora</taxon>
        <taxon>Priapulida</taxon>
        <taxon>Priapulimorpha</taxon>
        <taxon>Priapulimorphida</taxon>
        <taxon>Priapulidae</taxon>
        <taxon>Priapulus</taxon>
    </lineage>
</organism>
<evidence type="ECO:0000313" key="13">
    <source>
        <dbReference type="RefSeq" id="XP_014672910.1"/>
    </source>
</evidence>
<dbReference type="GeneID" id="106813314"/>
<evidence type="ECO:0000256" key="2">
    <source>
        <dbReference type="ARBA" id="ARBA00005525"/>
    </source>
</evidence>
<dbReference type="InterPro" id="IPR000304">
    <property type="entry name" value="Pyrroline-COOH_reductase"/>
</dbReference>
<dbReference type="PANTHER" id="PTHR11645:SF0">
    <property type="entry name" value="PYRROLINE-5-CARBOXYLATE REDUCTASE 3"/>
    <property type="match status" value="1"/>
</dbReference>
<dbReference type="PIRSF" id="PIRSF000193">
    <property type="entry name" value="Pyrrol-5-carb_rd"/>
    <property type="match status" value="1"/>
</dbReference>
<dbReference type="NCBIfam" id="TIGR00112">
    <property type="entry name" value="proC"/>
    <property type="match status" value="1"/>
</dbReference>
<dbReference type="Gene3D" id="1.10.3730.10">
    <property type="entry name" value="ProC C-terminal domain-like"/>
    <property type="match status" value="1"/>
</dbReference>
<keyword evidence="9" id="KW-0472">Membrane</keyword>
<dbReference type="InterPro" id="IPR028939">
    <property type="entry name" value="P5C_Rdtase_cat_N"/>
</dbReference>
<evidence type="ECO:0000259" key="10">
    <source>
        <dbReference type="Pfam" id="PF03807"/>
    </source>
</evidence>
<dbReference type="Pfam" id="PF03807">
    <property type="entry name" value="F420_oxidored"/>
    <property type="match status" value="1"/>
</dbReference>
<reference evidence="13" key="1">
    <citation type="submission" date="2025-08" db="UniProtKB">
        <authorList>
            <consortium name="RefSeq"/>
        </authorList>
    </citation>
    <scope>IDENTIFICATION</scope>
</reference>
<evidence type="ECO:0000256" key="3">
    <source>
        <dbReference type="ARBA" id="ARBA00022650"/>
    </source>
</evidence>
<comment type="catalytic activity">
    <reaction evidence="8">
        <text>L-proline + NADP(+) = (S)-1-pyrroline-5-carboxylate + NADPH + 2 H(+)</text>
        <dbReference type="Rhea" id="RHEA:14109"/>
        <dbReference type="ChEBI" id="CHEBI:15378"/>
        <dbReference type="ChEBI" id="CHEBI:17388"/>
        <dbReference type="ChEBI" id="CHEBI:57783"/>
        <dbReference type="ChEBI" id="CHEBI:58349"/>
        <dbReference type="ChEBI" id="CHEBI:60039"/>
        <dbReference type="EC" id="1.5.1.2"/>
    </reaction>
</comment>
<keyword evidence="12" id="KW-1185">Reference proteome</keyword>
<dbReference type="SUPFAM" id="SSF51735">
    <property type="entry name" value="NAD(P)-binding Rossmann-fold domains"/>
    <property type="match status" value="1"/>
</dbReference>
<dbReference type="Pfam" id="PF14748">
    <property type="entry name" value="P5CR_dimer"/>
    <property type="match status" value="1"/>
</dbReference>
<dbReference type="PANTHER" id="PTHR11645">
    <property type="entry name" value="PYRROLINE-5-CARBOXYLATE REDUCTASE"/>
    <property type="match status" value="1"/>
</dbReference>
<keyword evidence="8" id="KW-0028">Amino-acid biosynthesis</keyword>
<gene>
    <name evidence="13" type="primary">LOC106813314</name>
</gene>
<evidence type="ECO:0000256" key="6">
    <source>
        <dbReference type="ARBA" id="ARBA00038523"/>
    </source>
</evidence>
<evidence type="ECO:0000256" key="9">
    <source>
        <dbReference type="SAM" id="Phobius"/>
    </source>
</evidence>
<evidence type="ECO:0000256" key="5">
    <source>
        <dbReference type="ARBA" id="ARBA00023002"/>
    </source>
</evidence>
<evidence type="ECO:0000259" key="11">
    <source>
        <dbReference type="Pfam" id="PF14748"/>
    </source>
</evidence>
<dbReference type="InterPro" id="IPR029036">
    <property type="entry name" value="P5CR_dimer"/>
</dbReference>
<accession>A0ABM1EL39</accession>
<dbReference type="InterPro" id="IPR053790">
    <property type="entry name" value="P5CR-like_CS"/>
</dbReference>
<dbReference type="InterPro" id="IPR008927">
    <property type="entry name" value="6-PGluconate_DH-like_C_sf"/>
</dbReference>
<feature type="transmembrane region" description="Helical" evidence="9">
    <location>
        <begin position="20"/>
        <end position="44"/>
    </location>
</feature>
<comment type="function">
    <text evidence="7">Oxidoreductase that catalyzes the last step in proline biosynthesis, which corresponds to the reduction of pyrroline-5-carboxylate (P5C) to L-proline using NAD(P)H. Proline is synthesized from either glutamate or ornithine; both are converted to P5C, and then to proline via pyrroline-5-carboxylate reductases (PYCRs). PYCR3 is exclusively linked to the biosynthesis of proline from ornithine.</text>
</comment>
<evidence type="ECO:0000313" key="12">
    <source>
        <dbReference type="Proteomes" id="UP000695022"/>
    </source>
</evidence>
<keyword evidence="9" id="KW-1133">Transmembrane helix</keyword>
<feature type="domain" description="Pyrroline-5-carboxylate reductase dimerisation" evidence="11">
    <location>
        <begin position="176"/>
        <end position="279"/>
    </location>
</feature>
<comment type="pathway">
    <text evidence="1 8">Amino-acid biosynthesis; L-proline biosynthesis; L-proline from L-glutamate 5-semialdehyde: step 1/1.</text>
</comment>
<dbReference type="EC" id="1.5.1.2" evidence="8"/>
<protein>
    <recommendedName>
        <fullName evidence="8">Pyrroline-5-carboxylate reductase</fullName>
        <ecNumber evidence="8">1.5.1.2</ecNumber>
    </recommendedName>
</protein>
<dbReference type="SUPFAM" id="SSF48179">
    <property type="entry name" value="6-phosphogluconate dehydrogenase C-terminal domain-like"/>
    <property type="match status" value="1"/>
</dbReference>
<dbReference type="HAMAP" id="MF_01925">
    <property type="entry name" value="P5C_reductase"/>
    <property type="match status" value="1"/>
</dbReference>
<dbReference type="PROSITE" id="PS00521">
    <property type="entry name" value="P5CR"/>
    <property type="match status" value="1"/>
</dbReference>
<proteinExistence type="inferred from homology"/>
<keyword evidence="9" id="KW-0812">Transmembrane</keyword>
<name>A0ABM1EL39_PRICU</name>
<dbReference type="InterPro" id="IPR036291">
    <property type="entry name" value="NAD(P)-bd_dom_sf"/>
</dbReference>
<keyword evidence="3 8" id="KW-0641">Proline biosynthesis</keyword>
<sequence>MTSENDSKSSDGVFPDTDSGVIGFIGAGKMATALALGFISSGLVPANRIIMSSPQSESQELKDAGINFNRDNVHVVKTSSIIIIAVKPHIVPCVVQEIAPYMKRDCHLVMSVAAGIKLEYYEKALKVGVVRVTPNTPALVGEGVSAFTLGTHCKKSVSGVVKQMLSCVGLCEEVPEKLQDTVTGISGSGPAYICIVIESLADGAVKMGMPREMALKFAAQTVKGAAKLLLETGKHPGELKDEVCSPGGTTIAAIHQLERAGLRAALMDAVETSTLKSREIGGHY</sequence>
<keyword evidence="5 8" id="KW-0560">Oxidoreductase</keyword>
<dbReference type="Gene3D" id="3.40.50.720">
    <property type="entry name" value="NAD(P)-binding Rossmann-like Domain"/>
    <property type="match status" value="1"/>
</dbReference>
<evidence type="ECO:0000256" key="4">
    <source>
        <dbReference type="ARBA" id="ARBA00022857"/>
    </source>
</evidence>